<dbReference type="InterPro" id="IPR001870">
    <property type="entry name" value="B30.2/SPRY"/>
</dbReference>
<keyword evidence="2" id="KW-0863">Zinc-finger</keyword>
<dbReference type="SMART" id="SM00449">
    <property type="entry name" value="SPRY"/>
    <property type="match status" value="1"/>
</dbReference>
<dbReference type="Ensembl" id="ENSDCDT00010031700.1">
    <property type="protein sequence ID" value="ENSDCDP00010025591.1"/>
    <property type="gene ID" value="ENSDCDG00010016274.1"/>
</dbReference>
<sequence length="221" mass="25055">MRGDVCVSVAGSCKKCDWLRGDAAGLEILEKTCSDVNVLFLSADACKFTLDPNTAHRKLLLSEGNRKVMHVEEKPPYPDHPERFQYCEQVLCREGVSRRCYWEVEVSGILVYIGVTYKGISRRGLVSDCRLGDNNKSWVLTCYKNSYSVRHNKINTAIPARPSSPKRVGVYLDWSAGTLTFYSISSDKLTHLHTFHSTFTEPLYPGFRLKYKSSLTLCEIK</sequence>
<name>A0AAY4BZE0_9TELE</name>
<dbReference type="CDD" id="cd16040">
    <property type="entry name" value="SPRY_PRY_SNTX"/>
    <property type="match status" value="1"/>
</dbReference>
<dbReference type="AlphaFoldDB" id="A0AAY4BZE0"/>
<dbReference type="InterPro" id="IPR051051">
    <property type="entry name" value="E3_ubiq-ligase_TRIM/RNF"/>
</dbReference>
<dbReference type="InterPro" id="IPR003877">
    <property type="entry name" value="SPRY_dom"/>
</dbReference>
<dbReference type="PROSITE" id="PS50188">
    <property type="entry name" value="B302_SPRY"/>
    <property type="match status" value="1"/>
</dbReference>
<keyword evidence="3" id="KW-0862">Zinc</keyword>
<dbReference type="InterPro" id="IPR013320">
    <property type="entry name" value="ConA-like_dom_sf"/>
</dbReference>
<dbReference type="GO" id="GO:0005737">
    <property type="term" value="C:cytoplasm"/>
    <property type="evidence" value="ECO:0007669"/>
    <property type="project" value="UniProtKB-ARBA"/>
</dbReference>
<gene>
    <name evidence="5" type="primary">RFESD</name>
</gene>
<dbReference type="InterPro" id="IPR003879">
    <property type="entry name" value="Butyrophylin_SPRY"/>
</dbReference>
<dbReference type="InterPro" id="IPR006574">
    <property type="entry name" value="PRY"/>
</dbReference>
<dbReference type="Gene3D" id="2.60.120.920">
    <property type="match status" value="1"/>
</dbReference>
<evidence type="ECO:0000313" key="5">
    <source>
        <dbReference type="Ensembl" id="ENSDCDP00010025591.1"/>
    </source>
</evidence>
<evidence type="ECO:0000256" key="3">
    <source>
        <dbReference type="ARBA" id="ARBA00022833"/>
    </source>
</evidence>
<evidence type="ECO:0000256" key="2">
    <source>
        <dbReference type="ARBA" id="ARBA00022771"/>
    </source>
</evidence>
<keyword evidence="6" id="KW-1185">Reference proteome</keyword>
<keyword evidence="1" id="KW-0479">Metal-binding</keyword>
<protein>
    <recommendedName>
        <fullName evidence="4">B30.2/SPRY domain-containing protein</fullName>
    </recommendedName>
</protein>
<evidence type="ECO:0000256" key="1">
    <source>
        <dbReference type="ARBA" id="ARBA00022723"/>
    </source>
</evidence>
<organism evidence="5 6">
    <name type="scientific">Denticeps clupeoides</name>
    <name type="common">denticle herring</name>
    <dbReference type="NCBI Taxonomy" id="299321"/>
    <lineage>
        <taxon>Eukaryota</taxon>
        <taxon>Metazoa</taxon>
        <taxon>Chordata</taxon>
        <taxon>Craniata</taxon>
        <taxon>Vertebrata</taxon>
        <taxon>Euteleostomi</taxon>
        <taxon>Actinopterygii</taxon>
        <taxon>Neopterygii</taxon>
        <taxon>Teleostei</taxon>
        <taxon>Clupei</taxon>
        <taxon>Clupeiformes</taxon>
        <taxon>Denticipitoidei</taxon>
        <taxon>Denticipitidae</taxon>
        <taxon>Denticeps</taxon>
    </lineage>
</organism>
<feature type="domain" description="B30.2/SPRY" evidence="4">
    <location>
        <begin position="28"/>
        <end position="221"/>
    </location>
</feature>
<evidence type="ECO:0000259" key="4">
    <source>
        <dbReference type="PROSITE" id="PS50188"/>
    </source>
</evidence>
<dbReference type="GeneTree" id="ENSGT01150000286899"/>
<dbReference type="InterPro" id="IPR043136">
    <property type="entry name" value="B30.2/SPRY_sf"/>
</dbReference>
<evidence type="ECO:0000313" key="6">
    <source>
        <dbReference type="Proteomes" id="UP000694580"/>
    </source>
</evidence>
<dbReference type="Pfam" id="PF00622">
    <property type="entry name" value="SPRY"/>
    <property type="match status" value="1"/>
</dbReference>
<proteinExistence type="predicted"/>
<dbReference type="Proteomes" id="UP000694580">
    <property type="component" value="Chromosome 3"/>
</dbReference>
<reference evidence="5 6" key="1">
    <citation type="submission" date="2020-06" db="EMBL/GenBank/DDBJ databases">
        <authorList>
            <consortium name="Wellcome Sanger Institute Data Sharing"/>
        </authorList>
    </citation>
    <scope>NUCLEOTIDE SEQUENCE [LARGE SCALE GENOMIC DNA]</scope>
</reference>
<dbReference type="PRINTS" id="PR01407">
    <property type="entry name" value="BUTYPHLNCDUF"/>
</dbReference>
<dbReference type="SMART" id="SM00589">
    <property type="entry name" value="PRY"/>
    <property type="match status" value="1"/>
</dbReference>
<dbReference type="GO" id="GO:0008270">
    <property type="term" value="F:zinc ion binding"/>
    <property type="evidence" value="ECO:0007669"/>
    <property type="project" value="UniProtKB-KW"/>
</dbReference>
<reference evidence="5" key="3">
    <citation type="submission" date="2025-09" db="UniProtKB">
        <authorList>
            <consortium name="Ensembl"/>
        </authorList>
    </citation>
    <scope>IDENTIFICATION</scope>
</reference>
<dbReference type="SUPFAM" id="SSF49899">
    <property type="entry name" value="Concanavalin A-like lectins/glucanases"/>
    <property type="match status" value="1"/>
</dbReference>
<reference evidence="5" key="2">
    <citation type="submission" date="2025-08" db="UniProtKB">
        <authorList>
            <consortium name="Ensembl"/>
        </authorList>
    </citation>
    <scope>IDENTIFICATION</scope>
</reference>
<accession>A0AAY4BZE0</accession>
<dbReference type="PANTHER" id="PTHR25465:SF14">
    <property type="entry name" value="E3 UBIQUITIN-PROTEIN LIGASE TRIM65"/>
    <property type="match status" value="1"/>
</dbReference>
<dbReference type="Pfam" id="PF13765">
    <property type="entry name" value="PRY"/>
    <property type="match status" value="1"/>
</dbReference>
<dbReference type="PANTHER" id="PTHR25465">
    <property type="entry name" value="B-BOX DOMAIN CONTAINING"/>
    <property type="match status" value="1"/>
</dbReference>